<evidence type="ECO:0000313" key="2">
    <source>
        <dbReference type="Proteomes" id="UP001165063"/>
    </source>
</evidence>
<dbReference type="Proteomes" id="UP001165063">
    <property type="component" value="Unassembled WGS sequence"/>
</dbReference>
<gene>
    <name evidence="1" type="ORF">Amon01_000307400</name>
</gene>
<name>A0A9W6YUY6_AMBMO</name>
<organism evidence="1 2">
    <name type="scientific">Ambrosiozyma monospora</name>
    <name type="common">Yeast</name>
    <name type="synonym">Endomycopsis monosporus</name>
    <dbReference type="NCBI Taxonomy" id="43982"/>
    <lineage>
        <taxon>Eukaryota</taxon>
        <taxon>Fungi</taxon>
        <taxon>Dikarya</taxon>
        <taxon>Ascomycota</taxon>
        <taxon>Saccharomycotina</taxon>
        <taxon>Pichiomycetes</taxon>
        <taxon>Pichiales</taxon>
        <taxon>Pichiaceae</taxon>
        <taxon>Ambrosiozyma</taxon>
    </lineage>
</organism>
<evidence type="ECO:0000313" key="1">
    <source>
        <dbReference type="EMBL" id="GMG25205.1"/>
    </source>
</evidence>
<dbReference type="EMBL" id="BSXU01001231">
    <property type="protein sequence ID" value="GMG25205.1"/>
    <property type="molecule type" value="Genomic_DNA"/>
</dbReference>
<protein>
    <submittedName>
        <fullName evidence="1">Unnamed protein product</fullName>
    </submittedName>
</protein>
<comment type="caution">
    <text evidence="1">The sequence shown here is derived from an EMBL/GenBank/DDBJ whole genome shotgun (WGS) entry which is preliminary data.</text>
</comment>
<proteinExistence type="predicted"/>
<sequence>MSMERWWLGTLARQVSLSLLFLDSGAEIYIILHGYKNLTSVEKALYNGKVTSVGDHLIHIIGKATIHLKLGDVMDDVPCLYRDDCDSIFVSEAKLVLLGKVPRASTISVSSFLCGWTPRQ</sequence>
<reference evidence="1" key="1">
    <citation type="submission" date="2023-04" db="EMBL/GenBank/DDBJ databases">
        <title>Ambrosiozyma monospora NBRC 1965.</title>
        <authorList>
            <person name="Ichikawa N."/>
            <person name="Sato H."/>
            <person name="Tonouchi N."/>
        </authorList>
    </citation>
    <scope>NUCLEOTIDE SEQUENCE</scope>
    <source>
        <strain evidence="1">NBRC 1965</strain>
    </source>
</reference>
<keyword evidence="2" id="KW-1185">Reference proteome</keyword>
<dbReference type="AlphaFoldDB" id="A0A9W6YUY6"/>
<accession>A0A9W6YUY6</accession>